<accession>A0A378QR40</accession>
<sequence length="36" mass="3923">MLLGQDDVTIDEQVLLAPLNKADWDSTDPYGISMGT</sequence>
<dbReference type="AlphaFoldDB" id="A0A378QR40"/>
<organism evidence="1 2">
    <name type="scientific">Moraxella equi</name>
    <dbReference type="NCBI Taxonomy" id="60442"/>
    <lineage>
        <taxon>Bacteria</taxon>
        <taxon>Pseudomonadati</taxon>
        <taxon>Pseudomonadota</taxon>
        <taxon>Gammaproteobacteria</taxon>
        <taxon>Moraxellales</taxon>
        <taxon>Moraxellaceae</taxon>
        <taxon>Moraxella</taxon>
    </lineage>
</organism>
<protein>
    <submittedName>
        <fullName evidence="1">Uncharacterized protein</fullName>
    </submittedName>
</protein>
<evidence type="ECO:0000313" key="1">
    <source>
        <dbReference type="EMBL" id="STZ03366.1"/>
    </source>
</evidence>
<gene>
    <name evidence="1" type="ORF">NCTC11012_01610</name>
</gene>
<name>A0A378QR40_9GAMM</name>
<dbReference type="Proteomes" id="UP000254618">
    <property type="component" value="Unassembled WGS sequence"/>
</dbReference>
<proteinExistence type="predicted"/>
<dbReference type="EMBL" id="UGQF01000001">
    <property type="protein sequence ID" value="STZ03366.1"/>
    <property type="molecule type" value="Genomic_DNA"/>
</dbReference>
<evidence type="ECO:0000313" key="2">
    <source>
        <dbReference type="Proteomes" id="UP000254618"/>
    </source>
</evidence>
<reference evidence="1 2" key="1">
    <citation type="submission" date="2018-06" db="EMBL/GenBank/DDBJ databases">
        <authorList>
            <consortium name="Pathogen Informatics"/>
            <person name="Doyle S."/>
        </authorList>
    </citation>
    <scope>NUCLEOTIDE SEQUENCE [LARGE SCALE GENOMIC DNA]</scope>
    <source>
        <strain evidence="1 2">NCTC11012</strain>
    </source>
</reference>